<proteinExistence type="predicted"/>
<evidence type="ECO:0000313" key="1">
    <source>
        <dbReference type="EMBL" id="KAF7349270.1"/>
    </source>
</evidence>
<dbReference type="AlphaFoldDB" id="A0A8H7CT45"/>
<comment type="caution">
    <text evidence="1">The sequence shown here is derived from an EMBL/GenBank/DDBJ whole genome shotgun (WGS) entry which is preliminary data.</text>
</comment>
<sequence>MHSEAGPGYTLADERSNMLERLNDIPLKGFQEMEETPSSATMSLPTPEAQHDVPLPPVDTLEALGVPQTDPVSYLFAGDDGIVVPPAAPRMKDYDTFTEGTAEGSFNSIPAAETNELGEPIYPISARALAALPSMTPLFPSSSGARVWRILSLRRLRLSPLSLRPCWSFGTSEANTTPDPEAPPAAVQLARRCPQAAARTLSVPATAPPRALVFVRVVGHA</sequence>
<name>A0A8H7CT45_9AGAR</name>
<dbReference type="EMBL" id="JACAZH010000016">
    <property type="protein sequence ID" value="KAF7349270.1"/>
    <property type="molecule type" value="Genomic_DNA"/>
</dbReference>
<organism evidence="1 2">
    <name type="scientific">Mycena sanguinolenta</name>
    <dbReference type="NCBI Taxonomy" id="230812"/>
    <lineage>
        <taxon>Eukaryota</taxon>
        <taxon>Fungi</taxon>
        <taxon>Dikarya</taxon>
        <taxon>Basidiomycota</taxon>
        <taxon>Agaricomycotina</taxon>
        <taxon>Agaricomycetes</taxon>
        <taxon>Agaricomycetidae</taxon>
        <taxon>Agaricales</taxon>
        <taxon>Marasmiineae</taxon>
        <taxon>Mycenaceae</taxon>
        <taxon>Mycena</taxon>
    </lineage>
</organism>
<accession>A0A8H7CT45</accession>
<gene>
    <name evidence="1" type="ORF">MSAN_01716500</name>
</gene>
<reference evidence="1" key="1">
    <citation type="submission" date="2020-05" db="EMBL/GenBank/DDBJ databases">
        <title>Mycena genomes resolve the evolution of fungal bioluminescence.</title>
        <authorList>
            <person name="Tsai I.J."/>
        </authorList>
    </citation>
    <scope>NUCLEOTIDE SEQUENCE</scope>
    <source>
        <strain evidence="1">160909Yilan</strain>
    </source>
</reference>
<protein>
    <submittedName>
        <fullName evidence="1">Uncharacterized protein</fullName>
    </submittedName>
</protein>
<dbReference type="OrthoDB" id="2903551at2759"/>
<keyword evidence="2" id="KW-1185">Reference proteome</keyword>
<dbReference type="Proteomes" id="UP000623467">
    <property type="component" value="Unassembled WGS sequence"/>
</dbReference>
<evidence type="ECO:0000313" key="2">
    <source>
        <dbReference type="Proteomes" id="UP000623467"/>
    </source>
</evidence>